<dbReference type="PANTHER" id="PTHR10655:SF17">
    <property type="entry name" value="LYSOPHOSPHOLIPASE-LIKE PROTEIN 1"/>
    <property type="match status" value="1"/>
</dbReference>
<sequence>MASAGGSPVREAPLVIPPQEVHHATVIFIHGLGQRGDSWIPILQGVIDRLPGVKWVLPQAPEAPVTYNGGQCRPSWFDIANLPPCNCYDEAGITASVAVIEEIITSELRGGLDSNKIIMAGFSQGGALSLMTSLTTLHELGGVASLSGWIPQQSRQAMLQLEPDLPVFWAHGKADTEIPISYGEDSISFLRDSLNIPANKIVFRTYEGLEHTVNNEELEDFAAWLSHVLA</sequence>
<comment type="function">
    <text evidence="7">Hydrolyzes fatty acids from S-acylated cysteine residues in proteins with a strong preference for palmitoylated G-alpha proteins over other acyl substrates. Mediates the deacylation of G-alpha proteins such as GPA1 in vivo, but has weak or no activity toward palmitoylated Ras proteins. Has weak lysophospholipase activity in vitro; however such activity may not exist in vivo.</text>
</comment>
<feature type="domain" description="Phospholipase/carboxylesterase/thioesterase" evidence="10">
    <location>
        <begin position="13"/>
        <end position="227"/>
    </location>
</feature>
<evidence type="ECO:0000313" key="11">
    <source>
        <dbReference type="EMBL" id="KAJ8488680.1"/>
    </source>
</evidence>
<accession>A0AAD7TYV3</accession>
<keyword evidence="12" id="KW-1185">Reference proteome</keyword>
<dbReference type="EC" id="3.1.2.22" evidence="2"/>
<dbReference type="PANTHER" id="PTHR10655">
    <property type="entry name" value="LYSOPHOSPHOLIPASE-RELATED"/>
    <property type="match status" value="1"/>
</dbReference>
<evidence type="ECO:0000256" key="5">
    <source>
        <dbReference type="ARBA" id="ARBA00022801"/>
    </source>
</evidence>
<keyword evidence="6" id="KW-0443">Lipid metabolism</keyword>
<evidence type="ECO:0000256" key="1">
    <source>
        <dbReference type="ARBA" id="ARBA00006499"/>
    </source>
</evidence>
<reference evidence="11" key="1">
    <citation type="submission" date="2022-11" db="EMBL/GenBank/DDBJ databases">
        <title>Genome Sequence of Cubamyces cubensis.</title>
        <authorList>
            <person name="Buettner E."/>
        </authorList>
    </citation>
    <scope>NUCLEOTIDE SEQUENCE</scope>
    <source>
        <strain evidence="11">MPL-01</strain>
    </source>
</reference>
<keyword evidence="4" id="KW-0719">Serine esterase</keyword>
<protein>
    <recommendedName>
        <fullName evidence="3">Acyl-protein thioesterase 1</fullName>
        <ecNumber evidence="2">3.1.2.22</ecNumber>
    </recommendedName>
    <alternativeName>
        <fullName evidence="8">Palmitoyl-protein hydrolase</fullName>
    </alternativeName>
</protein>
<dbReference type="AlphaFoldDB" id="A0AAD7TYV3"/>
<dbReference type="EMBL" id="JAPEVG010000059">
    <property type="protein sequence ID" value="KAJ8488680.1"/>
    <property type="molecule type" value="Genomic_DNA"/>
</dbReference>
<dbReference type="InterPro" id="IPR050565">
    <property type="entry name" value="LYPA1-2/EST-like"/>
</dbReference>
<evidence type="ECO:0000256" key="9">
    <source>
        <dbReference type="ARBA" id="ARBA00047337"/>
    </source>
</evidence>
<dbReference type="GO" id="GO:0052689">
    <property type="term" value="F:carboxylic ester hydrolase activity"/>
    <property type="evidence" value="ECO:0007669"/>
    <property type="project" value="UniProtKB-KW"/>
</dbReference>
<dbReference type="Pfam" id="PF02230">
    <property type="entry name" value="Abhydrolase_2"/>
    <property type="match status" value="1"/>
</dbReference>
<dbReference type="GO" id="GO:0008474">
    <property type="term" value="F:palmitoyl-(protein) hydrolase activity"/>
    <property type="evidence" value="ECO:0007669"/>
    <property type="project" value="UniProtKB-EC"/>
</dbReference>
<comment type="caution">
    <text evidence="11">The sequence shown here is derived from an EMBL/GenBank/DDBJ whole genome shotgun (WGS) entry which is preliminary data.</text>
</comment>
<comment type="similarity">
    <text evidence="1">Belongs to the AB hydrolase superfamily. AB hydrolase 2 family.</text>
</comment>
<dbReference type="InterPro" id="IPR003140">
    <property type="entry name" value="PLipase/COase/thioEstase"/>
</dbReference>
<dbReference type="GO" id="GO:0006631">
    <property type="term" value="P:fatty acid metabolic process"/>
    <property type="evidence" value="ECO:0007669"/>
    <property type="project" value="UniProtKB-KW"/>
</dbReference>
<dbReference type="GO" id="GO:0005737">
    <property type="term" value="C:cytoplasm"/>
    <property type="evidence" value="ECO:0007669"/>
    <property type="project" value="TreeGrafter"/>
</dbReference>
<organism evidence="11 12">
    <name type="scientific">Trametes cubensis</name>
    <dbReference type="NCBI Taxonomy" id="1111947"/>
    <lineage>
        <taxon>Eukaryota</taxon>
        <taxon>Fungi</taxon>
        <taxon>Dikarya</taxon>
        <taxon>Basidiomycota</taxon>
        <taxon>Agaricomycotina</taxon>
        <taxon>Agaricomycetes</taxon>
        <taxon>Polyporales</taxon>
        <taxon>Polyporaceae</taxon>
        <taxon>Trametes</taxon>
    </lineage>
</organism>
<dbReference type="SUPFAM" id="SSF53474">
    <property type="entry name" value="alpha/beta-Hydrolases"/>
    <property type="match status" value="1"/>
</dbReference>
<evidence type="ECO:0000256" key="7">
    <source>
        <dbReference type="ARBA" id="ARBA00029392"/>
    </source>
</evidence>
<proteinExistence type="inferred from homology"/>
<keyword evidence="6" id="KW-0276">Fatty acid metabolism</keyword>
<evidence type="ECO:0000259" key="10">
    <source>
        <dbReference type="Pfam" id="PF02230"/>
    </source>
</evidence>
<name>A0AAD7TYV3_9APHY</name>
<comment type="catalytic activity">
    <reaction evidence="9">
        <text>S-hexadecanoyl-L-cysteinyl-[protein] + H2O = L-cysteinyl-[protein] + hexadecanoate + H(+)</text>
        <dbReference type="Rhea" id="RHEA:19233"/>
        <dbReference type="Rhea" id="RHEA-COMP:10131"/>
        <dbReference type="Rhea" id="RHEA-COMP:11032"/>
        <dbReference type="ChEBI" id="CHEBI:7896"/>
        <dbReference type="ChEBI" id="CHEBI:15377"/>
        <dbReference type="ChEBI" id="CHEBI:15378"/>
        <dbReference type="ChEBI" id="CHEBI:29950"/>
        <dbReference type="ChEBI" id="CHEBI:74151"/>
        <dbReference type="EC" id="3.1.2.22"/>
    </reaction>
</comment>
<evidence type="ECO:0000256" key="6">
    <source>
        <dbReference type="ARBA" id="ARBA00022832"/>
    </source>
</evidence>
<evidence type="ECO:0000256" key="2">
    <source>
        <dbReference type="ARBA" id="ARBA00012423"/>
    </source>
</evidence>
<evidence type="ECO:0000256" key="3">
    <source>
        <dbReference type="ARBA" id="ARBA00014923"/>
    </source>
</evidence>
<evidence type="ECO:0000313" key="12">
    <source>
        <dbReference type="Proteomes" id="UP001215151"/>
    </source>
</evidence>
<dbReference type="Gene3D" id="3.40.50.1820">
    <property type="entry name" value="alpha/beta hydrolase"/>
    <property type="match status" value="1"/>
</dbReference>
<evidence type="ECO:0000256" key="8">
    <source>
        <dbReference type="ARBA" id="ARBA00031195"/>
    </source>
</evidence>
<gene>
    <name evidence="11" type="ORF">ONZ51_g3410</name>
</gene>
<evidence type="ECO:0000256" key="4">
    <source>
        <dbReference type="ARBA" id="ARBA00022487"/>
    </source>
</evidence>
<keyword evidence="5" id="KW-0378">Hydrolase</keyword>
<dbReference type="Proteomes" id="UP001215151">
    <property type="component" value="Unassembled WGS sequence"/>
</dbReference>
<dbReference type="InterPro" id="IPR029058">
    <property type="entry name" value="AB_hydrolase_fold"/>
</dbReference>